<dbReference type="Pfam" id="PF19581">
    <property type="entry name" value="Glyoxalase_7"/>
    <property type="match status" value="1"/>
</dbReference>
<dbReference type="EMBL" id="APVH01000071">
    <property type="protein sequence ID" value="EPX75620.1"/>
    <property type="molecule type" value="Genomic_DNA"/>
</dbReference>
<dbReference type="AlphaFoldDB" id="S9RC06"/>
<dbReference type="CDD" id="cd08349">
    <property type="entry name" value="BLMA_like"/>
    <property type="match status" value="1"/>
</dbReference>
<dbReference type="eggNOG" id="COG0346">
    <property type="taxonomic scope" value="Bacteria"/>
</dbReference>
<accession>S9RC06</accession>
<evidence type="ECO:0000256" key="2">
    <source>
        <dbReference type="ARBA" id="ARBA00021572"/>
    </source>
</evidence>
<dbReference type="STRING" id="1123237.Salmuc_03199"/>
<dbReference type="OrthoDB" id="9803104at2"/>
<evidence type="ECO:0000256" key="3">
    <source>
        <dbReference type="ARBA" id="ARBA00023251"/>
    </source>
</evidence>
<dbReference type="InterPro" id="IPR029068">
    <property type="entry name" value="Glyas_Bleomycin-R_OHBP_Dase"/>
</dbReference>
<keyword evidence="6" id="KW-1185">Reference proteome</keyword>
<dbReference type="InterPro" id="IPR037523">
    <property type="entry name" value="VOC_core"/>
</dbReference>
<dbReference type="RefSeq" id="WP_020042920.1">
    <property type="nucleotide sequence ID" value="NZ_KE557291.1"/>
</dbReference>
<comment type="similarity">
    <text evidence="1">Belongs to the bleomycin resistance protein family.</text>
</comment>
<protein>
    <recommendedName>
        <fullName evidence="2">Bleomycin resistance protein</fullName>
    </recommendedName>
</protein>
<dbReference type="Gene3D" id="3.10.180.10">
    <property type="entry name" value="2,3-Dihydroxybiphenyl 1,2-Dioxygenase, domain 1"/>
    <property type="match status" value="1"/>
</dbReference>
<reference evidence="6" key="1">
    <citation type="journal article" date="2014" name="Stand. Genomic Sci.">
        <title>Genome sequence of the exopolysaccharide-producing Salipiger mucosus type strain (DSM 16094(T)), a moderately halophilic member of the Roseobacter clade.</title>
        <authorList>
            <person name="Riedel T."/>
            <person name="Spring S."/>
            <person name="Fiebig A."/>
            <person name="Petersen J."/>
            <person name="Kyrpides N.C."/>
            <person name="Goker M."/>
            <person name="Klenk H.P."/>
        </authorList>
    </citation>
    <scope>NUCLEOTIDE SEQUENCE [LARGE SCALE GENOMIC DNA]</scope>
    <source>
        <strain evidence="6">DSM 16094</strain>
    </source>
</reference>
<feature type="domain" description="VOC" evidence="4">
    <location>
        <begin position="18"/>
        <end position="132"/>
    </location>
</feature>
<comment type="caution">
    <text evidence="5">The sequence shown here is derived from an EMBL/GenBank/DDBJ whole genome shotgun (WGS) entry which is preliminary data.</text>
</comment>
<dbReference type="PROSITE" id="PS51819">
    <property type="entry name" value="VOC"/>
    <property type="match status" value="1"/>
</dbReference>
<evidence type="ECO:0000313" key="5">
    <source>
        <dbReference type="EMBL" id="EPX75620.1"/>
    </source>
</evidence>
<evidence type="ECO:0000259" key="4">
    <source>
        <dbReference type="PROSITE" id="PS51819"/>
    </source>
</evidence>
<dbReference type="HOGENOM" id="CLU_121379_0_0_5"/>
<dbReference type="SUPFAM" id="SSF54593">
    <property type="entry name" value="Glyoxalase/Bleomycin resistance protein/Dihydroxybiphenyl dioxygenase"/>
    <property type="match status" value="1"/>
</dbReference>
<proteinExistence type="inferred from homology"/>
<sequence length="135" mass="15158">MTSTGTDPQQPRREPVFGACIPVLRIFDVAKAREFYCGFLGFEVLFEDRFEPGLPLYMGIARAGLTLHLTEHHGDACPGATVFVPVTGLRLLHRELSDRNYAYNRPGLEDLPWGLQVEVHDPFGNRLRFCEAPGD</sequence>
<dbReference type="InterPro" id="IPR000335">
    <property type="entry name" value="Bleomycin-R"/>
</dbReference>
<organism evidence="5 6">
    <name type="scientific">Salipiger mucosus DSM 16094</name>
    <dbReference type="NCBI Taxonomy" id="1123237"/>
    <lineage>
        <taxon>Bacteria</taxon>
        <taxon>Pseudomonadati</taxon>
        <taxon>Pseudomonadota</taxon>
        <taxon>Alphaproteobacteria</taxon>
        <taxon>Rhodobacterales</taxon>
        <taxon>Roseobacteraceae</taxon>
        <taxon>Salipiger</taxon>
    </lineage>
</organism>
<evidence type="ECO:0000313" key="6">
    <source>
        <dbReference type="Proteomes" id="UP000015347"/>
    </source>
</evidence>
<keyword evidence="3" id="KW-0046">Antibiotic resistance</keyword>
<gene>
    <name evidence="5" type="ORF">Salmuc_03199</name>
</gene>
<dbReference type="GO" id="GO:0046677">
    <property type="term" value="P:response to antibiotic"/>
    <property type="evidence" value="ECO:0007669"/>
    <property type="project" value="UniProtKB-KW"/>
</dbReference>
<evidence type="ECO:0000256" key="1">
    <source>
        <dbReference type="ARBA" id="ARBA00011051"/>
    </source>
</evidence>
<name>S9RC06_9RHOB</name>
<dbReference type="Proteomes" id="UP000015347">
    <property type="component" value="Unassembled WGS sequence"/>
</dbReference>